<gene>
    <name evidence="4" type="ORF">GNLVRS02_ARAD1D22198g</name>
</gene>
<feature type="chain" id="PRO_5001588192" description="N-acetylglucosaminylphosphatidylinositol deacetylase" evidence="3">
    <location>
        <begin position="28"/>
        <end position="258"/>
    </location>
</feature>
<reference evidence="4" key="2">
    <citation type="submission" date="2014-06" db="EMBL/GenBank/DDBJ databases">
        <title>The complete genome of Blastobotrys (Arxula) adeninivorans LS3 - a yeast of biotechnological interest.</title>
        <authorList>
            <person name="Kunze G."/>
            <person name="Gaillardin C."/>
            <person name="Czernicka M."/>
            <person name="Durrens P."/>
            <person name="Martin T."/>
            <person name="Boer E."/>
            <person name="Gabaldon T."/>
            <person name="Cruz J."/>
            <person name="Talla E."/>
            <person name="Marck C."/>
            <person name="Goffeau A."/>
            <person name="Barbe V."/>
            <person name="Baret P."/>
            <person name="Baronian K."/>
            <person name="Beier S."/>
            <person name="Bleykasten C."/>
            <person name="Bode R."/>
            <person name="Casaregola S."/>
            <person name="Despons L."/>
            <person name="Fairhead C."/>
            <person name="Giersberg M."/>
            <person name="Gierski P."/>
            <person name="Hahnel U."/>
            <person name="Hartmann A."/>
            <person name="Jankowska D."/>
            <person name="Jubin C."/>
            <person name="Jung P."/>
            <person name="Lafontaine I."/>
            <person name="Leh-Louis V."/>
            <person name="Lemaire M."/>
            <person name="Marcet-Houben M."/>
            <person name="Mascher M."/>
            <person name="Morel G."/>
            <person name="Richard G.-F."/>
            <person name="Riechen J."/>
            <person name="Sacerdot C."/>
            <person name="Sarkar A."/>
            <person name="Savel G."/>
            <person name="Schacherer J."/>
            <person name="Sherman D."/>
            <person name="Straub M.-L."/>
            <person name="Stein N."/>
            <person name="Thierry A."/>
            <person name="Trautwein-Schult A."/>
            <person name="Westhof E."/>
            <person name="Worch S."/>
            <person name="Dujon B."/>
            <person name="Souciet J.-L."/>
            <person name="Wincker P."/>
            <person name="Scholz U."/>
            <person name="Neuveglise N."/>
        </authorList>
    </citation>
    <scope>NUCLEOTIDE SEQUENCE</scope>
    <source>
        <strain evidence="4">LS3</strain>
    </source>
</reference>
<dbReference type="GO" id="GO:0000225">
    <property type="term" value="F:N-acetylglucosaminylphosphatidylinositol deacetylase activity"/>
    <property type="evidence" value="ECO:0007669"/>
    <property type="project" value="UniProtKB-EC"/>
</dbReference>
<dbReference type="PhylomeDB" id="A0A060TGB5"/>
<evidence type="ECO:0000313" key="4">
    <source>
        <dbReference type="EMBL" id="CDP37902.1"/>
    </source>
</evidence>
<dbReference type="GO" id="GO:0005783">
    <property type="term" value="C:endoplasmic reticulum"/>
    <property type="evidence" value="ECO:0007669"/>
    <property type="project" value="TreeGrafter"/>
</dbReference>
<keyword evidence="3" id="KW-0732">Signal</keyword>
<dbReference type="PANTHER" id="PTHR12993">
    <property type="entry name" value="N-ACETYLGLUCOSAMINYL-PHOSPHATIDYLINOSITOL DE-N-ACETYLASE-RELATED"/>
    <property type="match status" value="1"/>
</dbReference>
<dbReference type="AlphaFoldDB" id="A0A060TGB5"/>
<evidence type="ECO:0000256" key="3">
    <source>
        <dbReference type="SAM" id="SignalP"/>
    </source>
</evidence>
<organism evidence="4">
    <name type="scientific">Blastobotrys adeninivorans</name>
    <name type="common">Yeast</name>
    <name type="synonym">Arxula adeninivorans</name>
    <dbReference type="NCBI Taxonomy" id="409370"/>
    <lineage>
        <taxon>Eukaryota</taxon>
        <taxon>Fungi</taxon>
        <taxon>Dikarya</taxon>
        <taxon>Ascomycota</taxon>
        <taxon>Saccharomycotina</taxon>
        <taxon>Dipodascomycetes</taxon>
        <taxon>Dipodascales</taxon>
        <taxon>Trichomonascaceae</taxon>
        <taxon>Blastobotrys</taxon>
    </lineage>
</organism>
<dbReference type="GO" id="GO:0006506">
    <property type="term" value="P:GPI anchor biosynthetic process"/>
    <property type="evidence" value="ECO:0007669"/>
    <property type="project" value="UniProtKB-UniPathway"/>
</dbReference>
<comment type="similarity">
    <text evidence="1">Belongs to the PIGL family.</text>
</comment>
<dbReference type="Pfam" id="PF02585">
    <property type="entry name" value="PIG-L"/>
    <property type="match status" value="1"/>
</dbReference>
<dbReference type="InterPro" id="IPR024078">
    <property type="entry name" value="LmbE-like_dom_sf"/>
</dbReference>
<feature type="signal peptide" evidence="3">
    <location>
        <begin position="1"/>
        <end position="27"/>
    </location>
</feature>
<sequence>MLRMSLPILMFGLPPILWMFLSSTCNSVLPDILKDSVTLVVSHPDDELMFFGPTYATLASVSRNSSEPLKLLSLSNGNADGEGAVREQEIVKAAVMINMTEPTENVKVINHPQLQDEISTEWDAEVVAQVLEENVSSRTIITFDDQGASEHPNHVSAFKGAVRWKSVDPENRSVFVLKSVPIYRKYLFFGDSVYRYLETQYKLMQGQVPDDIVIGTSQLQYQFLRRAMSYGHKSQMKWYRWFYLQFSRYMVLNELQEI</sequence>
<dbReference type="UniPathway" id="UPA00196"/>
<proteinExistence type="inferred from homology"/>
<evidence type="ECO:0000256" key="1">
    <source>
        <dbReference type="ARBA" id="ARBA00006066"/>
    </source>
</evidence>
<dbReference type="EC" id="3.5.1.89" evidence="2"/>
<evidence type="ECO:0000256" key="2">
    <source>
        <dbReference type="ARBA" id="ARBA00012176"/>
    </source>
</evidence>
<dbReference type="PANTHER" id="PTHR12993:SF11">
    <property type="entry name" value="N-ACETYLGLUCOSAMINYL-PHOSPHATIDYLINOSITOL DE-N-ACETYLASE"/>
    <property type="match status" value="1"/>
</dbReference>
<dbReference type="InterPro" id="IPR003737">
    <property type="entry name" value="GlcNAc_PI_deacetylase-related"/>
</dbReference>
<dbReference type="EMBL" id="HG937694">
    <property type="protein sequence ID" value="CDP37902.1"/>
    <property type="molecule type" value="Genomic_DNA"/>
</dbReference>
<reference evidence="4" key="1">
    <citation type="submission" date="2014-02" db="EMBL/GenBank/DDBJ databases">
        <authorList>
            <person name="Genoscope - CEA"/>
        </authorList>
    </citation>
    <scope>NUCLEOTIDE SEQUENCE</scope>
    <source>
        <strain evidence="4">LS3</strain>
    </source>
</reference>
<accession>A0A060TGB5</accession>
<dbReference type="Gene3D" id="3.40.50.10320">
    <property type="entry name" value="LmbE-like"/>
    <property type="match status" value="1"/>
</dbReference>
<name>A0A060TGB5_BLAAD</name>
<protein>
    <recommendedName>
        <fullName evidence="2">N-acetylglucosaminylphosphatidylinositol deacetylase</fullName>
        <ecNumber evidence="2">3.5.1.89</ecNumber>
    </recommendedName>
</protein>
<dbReference type="SUPFAM" id="SSF102588">
    <property type="entry name" value="LmbE-like"/>
    <property type="match status" value="1"/>
</dbReference>
<dbReference type="GO" id="GO:0016020">
    <property type="term" value="C:membrane"/>
    <property type="evidence" value="ECO:0007669"/>
    <property type="project" value="GOC"/>
</dbReference>